<evidence type="ECO:0000256" key="1">
    <source>
        <dbReference type="SAM" id="MobiDB-lite"/>
    </source>
</evidence>
<dbReference type="Proteomes" id="UP000307440">
    <property type="component" value="Unassembled WGS sequence"/>
</dbReference>
<gene>
    <name evidence="3" type="ORF">FA15DRAFT_693875</name>
</gene>
<dbReference type="EMBL" id="ML210188">
    <property type="protein sequence ID" value="TFK25255.1"/>
    <property type="molecule type" value="Genomic_DNA"/>
</dbReference>
<evidence type="ECO:0000256" key="2">
    <source>
        <dbReference type="SAM" id="Phobius"/>
    </source>
</evidence>
<dbReference type="OrthoDB" id="2756618at2759"/>
<organism evidence="3 4">
    <name type="scientific">Coprinopsis marcescibilis</name>
    <name type="common">Agaric fungus</name>
    <name type="synonym">Psathyrella marcescibilis</name>
    <dbReference type="NCBI Taxonomy" id="230819"/>
    <lineage>
        <taxon>Eukaryota</taxon>
        <taxon>Fungi</taxon>
        <taxon>Dikarya</taxon>
        <taxon>Basidiomycota</taxon>
        <taxon>Agaricomycotina</taxon>
        <taxon>Agaricomycetes</taxon>
        <taxon>Agaricomycetidae</taxon>
        <taxon>Agaricales</taxon>
        <taxon>Agaricineae</taxon>
        <taxon>Psathyrellaceae</taxon>
        <taxon>Coprinopsis</taxon>
    </lineage>
</organism>
<dbReference type="STRING" id="230819.A0A5C3KYA1"/>
<feature type="transmembrane region" description="Helical" evidence="2">
    <location>
        <begin position="187"/>
        <end position="211"/>
    </location>
</feature>
<evidence type="ECO:0000313" key="4">
    <source>
        <dbReference type="Proteomes" id="UP000307440"/>
    </source>
</evidence>
<keyword evidence="2" id="KW-0472">Membrane</keyword>
<feature type="transmembrane region" description="Helical" evidence="2">
    <location>
        <begin position="105"/>
        <end position="128"/>
    </location>
</feature>
<accession>A0A5C3KYA1</accession>
<name>A0A5C3KYA1_COPMA</name>
<keyword evidence="4" id="KW-1185">Reference proteome</keyword>
<feature type="transmembrane region" description="Helical" evidence="2">
    <location>
        <begin position="152"/>
        <end position="175"/>
    </location>
</feature>
<dbReference type="AlphaFoldDB" id="A0A5C3KYA1"/>
<feature type="region of interest" description="Disordered" evidence="1">
    <location>
        <begin position="422"/>
        <end position="445"/>
    </location>
</feature>
<keyword evidence="2" id="KW-0812">Transmembrane</keyword>
<keyword evidence="2" id="KW-1133">Transmembrane helix</keyword>
<evidence type="ECO:0000313" key="3">
    <source>
        <dbReference type="EMBL" id="TFK25255.1"/>
    </source>
</evidence>
<feature type="transmembrane region" description="Helical" evidence="2">
    <location>
        <begin position="37"/>
        <end position="63"/>
    </location>
</feature>
<reference evidence="3 4" key="1">
    <citation type="journal article" date="2019" name="Nat. Ecol. Evol.">
        <title>Megaphylogeny resolves global patterns of mushroom evolution.</title>
        <authorList>
            <person name="Varga T."/>
            <person name="Krizsan K."/>
            <person name="Foldi C."/>
            <person name="Dima B."/>
            <person name="Sanchez-Garcia M."/>
            <person name="Sanchez-Ramirez S."/>
            <person name="Szollosi G.J."/>
            <person name="Szarkandi J.G."/>
            <person name="Papp V."/>
            <person name="Albert L."/>
            <person name="Andreopoulos W."/>
            <person name="Angelini C."/>
            <person name="Antonin V."/>
            <person name="Barry K.W."/>
            <person name="Bougher N.L."/>
            <person name="Buchanan P."/>
            <person name="Buyck B."/>
            <person name="Bense V."/>
            <person name="Catcheside P."/>
            <person name="Chovatia M."/>
            <person name="Cooper J."/>
            <person name="Damon W."/>
            <person name="Desjardin D."/>
            <person name="Finy P."/>
            <person name="Geml J."/>
            <person name="Haridas S."/>
            <person name="Hughes K."/>
            <person name="Justo A."/>
            <person name="Karasinski D."/>
            <person name="Kautmanova I."/>
            <person name="Kiss B."/>
            <person name="Kocsube S."/>
            <person name="Kotiranta H."/>
            <person name="LaButti K.M."/>
            <person name="Lechner B.E."/>
            <person name="Liimatainen K."/>
            <person name="Lipzen A."/>
            <person name="Lukacs Z."/>
            <person name="Mihaltcheva S."/>
            <person name="Morgado L.N."/>
            <person name="Niskanen T."/>
            <person name="Noordeloos M.E."/>
            <person name="Ohm R.A."/>
            <person name="Ortiz-Santana B."/>
            <person name="Ovrebo C."/>
            <person name="Racz N."/>
            <person name="Riley R."/>
            <person name="Savchenko A."/>
            <person name="Shiryaev A."/>
            <person name="Soop K."/>
            <person name="Spirin V."/>
            <person name="Szebenyi C."/>
            <person name="Tomsovsky M."/>
            <person name="Tulloss R.E."/>
            <person name="Uehling J."/>
            <person name="Grigoriev I.V."/>
            <person name="Vagvolgyi C."/>
            <person name="Papp T."/>
            <person name="Martin F.M."/>
            <person name="Miettinen O."/>
            <person name="Hibbett D.S."/>
            <person name="Nagy L.G."/>
        </authorList>
    </citation>
    <scope>NUCLEOTIDE SEQUENCE [LARGE SCALE GENOMIC DNA]</scope>
    <source>
        <strain evidence="3 4">CBS 121175</strain>
    </source>
</reference>
<sequence length="452" mass="50359">MPAMASIHIGETVGQSGMTPLPQLQAGKGIHHTDLTFSFFTVAFESLLVGIFFVLTSVALYLWTTRSRGSLGLILSASQRPSSTKSVSRFQARTQLLRACSRNPLVFGSLVLLLCILLHWICTLYRLLQAVEMIKSGESPIDFYENYSHPSFILMSSAVTVGIPIADSLLIWRLWVVSGRSDLSRWLILPPIITAVGFTVCGVRVTTWFALGRTNNDFYSPEVKDWILCNVILTAFANVYCTICLTSHIYKINSKTSEYTKVDRKPVLVVIIESAGLYRQALTVAKTMTMLTSTQLARAYQSKSTISLLAFDNGPAVAGIAFMLINVRAALGWDIRPEAELAPLPFVDEFRNKFGIASRRSSSLSSMSFVSVRSSRRSRRYDPYWEDLRRRESVEDRIREALSYPDMQCQEILSLPSPLLLSSGTGGRGENPQGPSSYSGDDWRFTALDLKE</sequence>
<feature type="transmembrane region" description="Helical" evidence="2">
    <location>
        <begin position="231"/>
        <end position="250"/>
    </location>
</feature>
<proteinExistence type="predicted"/>
<protein>
    <submittedName>
        <fullName evidence="3">Uncharacterized protein</fullName>
    </submittedName>
</protein>